<keyword evidence="7" id="KW-0539">Nucleus</keyword>
<feature type="region of interest" description="Disordered" evidence="9">
    <location>
        <begin position="233"/>
        <end position="275"/>
    </location>
</feature>
<dbReference type="InterPro" id="IPR024874">
    <property type="entry name" value="Transcription_factor_Maf_fam"/>
</dbReference>
<comment type="similarity">
    <text evidence="2">Belongs to the bZIP family. Maf subfamily.</text>
</comment>
<feature type="compositionally biased region" description="Low complexity" evidence="9">
    <location>
        <begin position="101"/>
        <end position="117"/>
    </location>
</feature>
<accession>A0A6P8XV53</accession>
<dbReference type="KEGG" id="tpal:117639362"/>
<feature type="coiled-coil region" evidence="8">
    <location>
        <begin position="416"/>
        <end position="450"/>
    </location>
</feature>
<dbReference type="PROSITE" id="PS50217">
    <property type="entry name" value="BZIP"/>
    <property type="match status" value="1"/>
</dbReference>
<keyword evidence="3" id="KW-0678">Repressor</keyword>
<evidence type="ECO:0000313" key="11">
    <source>
        <dbReference type="Proteomes" id="UP000515158"/>
    </source>
</evidence>
<evidence type="ECO:0000256" key="8">
    <source>
        <dbReference type="SAM" id="Coils"/>
    </source>
</evidence>
<dbReference type="SUPFAM" id="SSF57959">
    <property type="entry name" value="Leucine zipper domain"/>
    <property type="match status" value="1"/>
</dbReference>
<evidence type="ECO:0000256" key="9">
    <source>
        <dbReference type="SAM" id="MobiDB-lite"/>
    </source>
</evidence>
<dbReference type="InterPro" id="IPR008917">
    <property type="entry name" value="TF_DNA-bd_sf"/>
</dbReference>
<keyword evidence="11" id="KW-1185">Reference proteome</keyword>
<dbReference type="Gene3D" id="1.20.5.170">
    <property type="match status" value="1"/>
</dbReference>
<dbReference type="InterPro" id="IPR004827">
    <property type="entry name" value="bZIP"/>
</dbReference>
<dbReference type="RefSeq" id="XP_034230838.1">
    <property type="nucleotide sequence ID" value="XM_034374947.1"/>
</dbReference>
<dbReference type="InterPro" id="IPR046347">
    <property type="entry name" value="bZIP_sf"/>
</dbReference>
<feature type="region of interest" description="Disordered" evidence="9">
    <location>
        <begin position="159"/>
        <end position="219"/>
    </location>
</feature>
<dbReference type="InterPro" id="IPR004826">
    <property type="entry name" value="bZIP_Maf"/>
</dbReference>
<dbReference type="PANTHER" id="PTHR10129:SF44">
    <property type="entry name" value="TRAFFIC JAM, ISOFORM C"/>
    <property type="match status" value="1"/>
</dbReference>
<evidence type="ECO:0000256" key="1">
    <source>
        <dbReference type="ARBA" id="ARBA00004123"/>
    </source>
</evidence>
<keyword evidence="4" id="KW-0805">Transcription regulation</keyword>
<keyword evidence="8" id="KW-0175">Coiled coil</keyword>
<dbReference type="FunFam" id="1.20.5.170:FF:000011">
    <property type="entry name" value="Transcription factor MafG, putative"/>
    <property type="match status" value="1"/>
</dbReference>
<protein>
    <submittedName>
        <fullName evidence="12">Transcription factor MafB</fullName>
    </submittedName>
</protein>
<proteinExistence type="inferred from homology"/>
<evidence type="ECO:0000256" key="5">
    <source>
        <dbReference type="ARBA" id="ARBA00023125"/>
    </source>
</evidence>
<sequence>MTNTSTDAAAPGTPMQEVPAHEDMDQNEALTDAYVEEFVLDHLDVAVKRENAAAAAAAAAAAGDGPPVDEGQRVQRRPHTIRLPPIVSMQPHPGPHPGPHHPQQLQQSPPHQLLTPPGQHQEPMYHTMGLMHMPPMMSQHTGGVLVSAMKSTALYQHVDASTPPATPSPGRASPGLPPSQSPPSHYALDPEHPHIQQLRVGGPGAAPPGQAGQGPGLMDEMAWLPHSMRQEPLDLRPTINGDPGPPGSMQQGQDMSWGVPHPGHGGHGGHGGPPLHHTSVIAGMPPSPSKPILRMHQHDYLHAPPHVQHGSHVHDGAMSPLPMGHGVPHGRPMSCGDSVISPPSSRTGPTGYPGPMSSSGDDIISDDALMSLTVRELNKRLHGFPREEVVRLKQKRRTLKNRGYAQNCRSKRMLQRHELENTNRHLQGTVRRLEMELSKVTQERDRYRRQLEGASPEYYHQ</sequence>
<dbReference type="Pfam" id="PF03131">
    <property type="entry name" value="bZIP_Maf"/>
    <property type="match status" value="1"/>
</dbReference>
<gene>
    <name evidence="12" type="primary">LOC117639362</name>
</gene>
<feature type="compositionally biased region" description="Gly residues" evidence="9">
    <location>
        <begin position="263"/>
        <end position="272"/>
    </location>
</feature>
<evidence type="ECO:0000256" key="3">
    <source>
        <dbReference type="ARBA" id="ARBA00022491"/>
    </source>
</evidence>
<dbReference type="GeneID" id="117639362"/>
<dbReference type="PANTHER" id="PTHR10129">
    <property type="entry name" value="TRANSCRIPTION FACTOR MAF"/>
    <property type="match status" value="1"/>
</dbReference>
<dbReference type="SUPFAM" id="SSF47454">
    <property type="entry name" value="A DNA-binding domain in eukaryotic transcription factors"/>
    <property type="match status" value="1"/>
</dbReference>
<dbReference type="OrthoDB" id="5974330at2759"/>
<evidence type="ECO:0000256" key="4">
    <source>
        <dbReference type="ARBA" id="ARBA00023015"/>
    </source>
</evidence>
<organism evidence="12">
    <name type="scientific">Thrips palmi</name>
    <name type="common">Melon thrips</name>
    <dbReference type="NCBI Taxonomy" id="161013"/>
    <lineage>
        <taxon>Eukaryota</taxon>
        <taxon>Metazoa</taxon>
        <taxon>Ecdysozoa</taxon>
        <taxon>Arthropoda</taxon>
        <taxon>Hexapoda</taxon>
        <taxon>Insecta</taxon>
        <taxon>Pterygota</taxon>
        <taxon>Neoptera</taxon>
        <taxon>Paraneoptera</taxon>
        <taxon>Thysanoptera</taxon>
        <taxon>Terebrantia</taxon>
        <taxon>Thripoidea</taxon>
        <taxon>Thripidae</taxon>
        <taxon>Thrips</taxon>
    </lineage>
</organism>
<dbReference type="CDD" id="cd14718">
    <property type="entry name" value="bZIP_Maf_large"/>
    <property type="match status" value="1"/>
</dbReference>
<evidence type="ECO:0000256" key="2">
    <source>
        <dbReference type="ARBA" id="ARBA00008500"/>
    </source>
</evidence>
<dbReference type="GO" id="GO:0000978">
    <property type="term" value="F:RNA polymerase II cis-regulatory region sequence-specific DNA binding"/>
    <property type="evidence" value="ECO:0007669"/>
    <property type="project" value="TreeGrafter"/>
</dbReference>
<name>A0A6P8XV53_THRPL</name>
<feature type="region of interest" description="Disordered" evidence="9">
    <location>
        <begin position="84"/>
        <end position="125"/>
    </location>
</feature>
<reference evidence="12" key="1">
    <citation type="submission" date="2025-08" db="UniProtKB">
        <authorList>
            <consortium name="RefSeq"/>
        </authorList>
    </citation>
    <scope>IDENTIFICATION</scope>
    <source>
        <tissue evidence="12">Total insect</tissue>
    </source>
</reference>
<evidence type="ECO:0000259" key="10">
    <source>
        <dbReference type="PROSITE" id="PS50217"/>
    </source>
</evidence>
<dbReference type="SMART" id="SM00338">
    <property type="entry name" value="BRLZ"/>
    <property type="match status" value="1"/>
</dbReference>
<evidence type="ECO:0000256" key="7">
    <source>
        <dbReference type="ARBA" id="ARBA00023242"/>
    </source>
</evidence>
<dbReference type="Proteomes" id="UP000515158">
    <property type="component" value="Unplaced"/>
</dbReference>
<dbReference type="GO" id="GO:0005634">
    <property type="term" value="C:nucleus"/>
    <property type="evidence" value="ECO:0007669"/>
    <property type="project" value="UniProtKB-SubCell"/>
</dbReference>
<dbReference type="GO" id="GO:0000981">
    <property type="term" value="F:DNA-binding transcription factor activity, RNA polymerase II-specific"/>
    <property type="evidence" value="ECO:0007669"/>
    <property type="project" value="TreeGrafter"/>
</dbReference>
<dbReference type="AlphaFoldDB" id="A0A6P8XV53"/>
<feature type="region of interest" description="Disordered" evidence="9">
    <location>
        <begin position="305"/>
        <end position="363"/>
    </location>
</feature>
<keyword evidence="6" id="KW-0804">Transcription</keyword>
<evidence type="ECO:0000313" key="12">
    <source>
        <dbReference type="RefSeq" id="XP_034230838.1"/>
    </source>
</evidence>
<comment type="subcellular location">
    <subcellularLocation>
        <location evidence="1">Nucleus</location>
    </subcellularLocation>
</comment>
<dbReference type="CTD" id="35227"/>
<feature type="domain" description="BZIP" evidence="10">
    <location>
        <begin position="391"/>
        <end position="454"/>
    </location>
</feature>
<evidence type="ECO:0000256" key="6">
    <source>
        <dbReference type="ARBA" id="ARBA00023163"/>
    </source>
</evidence>
<keyword evidence="5" id="KW-0238">DNA-binding</keyword>
<dbReference type="InParanoid" id="A0A6P8XV53"/>